<dbReference type="Gene3D" id="2.40.160.10">
    <property type="entry name" value="Porin"/>
    <property type="match status" value="1"/>
</dbReference>
<evidence type="ECO:0000259" key="2">
    <source>
        <dbReference type="Pfam" id="PF13609"/>
    </source>
</evidence>
<dbReference type="EMBL" id="QOKZ01000003">
    <property type="protein sequence ID" value="RMC35594.1"/>
    <property type="molecule type" value="Genomic_DNA"/>
</dbReference>
<dbReference type="InterPro" id="IPR023614">
    <property type="entry name" value="Porin_dom_sf"/>
</dbReference>
<feature type="chain" id="PRO_5018249430" evidence="1">
    <location>
        <begin position="21"/>
        <end position="338"/>
    </location>
</feature>
<name>A0A3M0MGV7_9RHOB</name>
<accession>A0A3M0MGV7</accession>
<evidence type="ECO:0000256" key="1">
    <source>
        <dbReference type="SAM" id="SignalP"/>
    </source>
</evidence>
<reference evidence="3 4" key="1">
    <citation type="submission" date="2018-07" db="EMBL/GenBank/DDBJ databases">
        <authorList>
            <person name="Zhang Y."/>
            <person name="Wang L."/>
            <person name="Ma S."/>
        </authorList>
    </citation>
    <scope>NUCLEOTIDE SEQUENCE [LARGE SCALE GENOMIC DNA]</scope>
    <source>
        <strain evidence="3 4">4-2</strain>
    </source>
</reference>
<comment type="caution">
    <text evidence="3">The sequence shown here is derived from an EMBL/GenBank/DDBJ whole genome shotgun (WGS) entry which is preliminary data.</text>
</comment>
<proteinExistence type="predicted"/>
<feature type="domain" description="Porin" evidence="2">
    <location>
        <begin position="7"/>
        <end position="323"/>
    </location>
</feature>
<evidence type="ECO:0000313" key="3">
    <source>
        <dbReference type="EMBL" id="RMC35594.1"/>
    </source>
</evidence>
<dbReference type="GO" id="GO:0016020">
    <property type="term" value="C:membrane"/>
    <property type="evidence" value="ECO:0007669"/>
    <property type="project" value="InterPro"/>
</dbReference>
<gene>
    <name evidence="3" type="ORF">C9E81_10255</name>
</gene>
<dbReference type="InterPro" id="IPR033900">
    <property type="entry name" value="Gram_neg_porin_domain"/>
</dbReference>
<dbReference type="AlphaFoldDB" id="A0A3M0MGV7"/>
<dbReference type="Proteomes" id="UP000273516">
    <property type="component" value="Unassembled WGS sequence"/>
</dbReference>
<keyword evidence="1" id="KW-0732">Signal</keyword>
<sequence>MKKALIASTALVLTAGYAAADVTISGYGRTGVIYQESDDTRTNETQIVSRLRMNIDASTTTDQGVEFGGRIRLQWDQGEEGATESPGLLYVTANGLTVSVGNVGTAYDEAGLIYATELGAFDRSVGGNSLGDFYAFNTDGYDRGDQVGVAIEYAVGDLTARASYIDPDQSGYFEDDADDGVINGYSGFEEEFGVSFDYVWNERLELSLAAVQNGAGIEDNDQYFVGARYAINDAARIGLNYIDNGDDRAEFFDPNADGSNDYDLGNTIALYGDYTLADGLTNIEAYIANNDGDWASKESDNAFGIGVNYDLGGARLGASIQRDYDEDVTADMGVRFDF</sequence>
<protein>
    <submittedName>
        <fullName evidence="3">Porin</fullName>
    </submittedName>
</protein>
<dbReference type="SUPFAM" id="SSF56935">
    <property type="entry name" value="Porins"/>
    <property type="match status" value="1"/>
</dbReference>
<dbReference type="GO" id="GO:0015288">
    <property type="term" value="F:porin activity"/>
    <property type="evidence" value="ECO:0007669"/>
    <property type="project" value="InterPro"/>
</dbReference>
<keyword evidence="4" id="KW-1185">Reference proteome</keyword>
<dbReference type="Pfam" id="PF13609">
    <property type="entry name" value="Porin_4"/>
    <property type="match status" value="1"/>
</dbReference>
<feature type="signal peptide" evidence="1">
    <location>
        <begin position="1"/>
        <end position="20"/>
    </location>
</feature>
<organism evidence="3 4">
    <name type="scientific">Paracoccus alkanivorans</name>
    <dbReference type="NCBI Taxonomy" id="2116655"/>
    <lineage>
        <taxon>Bacteria</taxon>
        <taxon>Pseudomonadati</taxon>
        <taxon>Pseudomonadota</taxon>
        <taxon>Alphaproteobacteria</taxon>
        <taxon>Rhodobacterales</taxon>
        <taxon>Paracoccaceae</taxon>
        <taxon>Paracoccus</taxon>
    </lineage>
</organism>
<evidence type="ECO:0000313" key="4">
    <source>
        <dbReference type="Proteomes" id="UP000273516"/>
    </source>
</evidence>